<comment type="caution">
    <text evidence="2">The sequence shown here is derived from an EMBL/GenBank/DDBJ whole genome shotgun (WGS) entry which is preliminary data.</text>
</comment>
<dbReference type="AlphaFoldDB" id="A0A7V8SWI1"/>
<keyword evidence="1" id="KW-0472">Membrane</keyword>
<feature type="transmembrane region" description="Helical" evidence="1">
    <location>
        <begin position="186"/>
        <end position="205"/>
    </location>
</feature>
<protein>
    <submittedName>
        <fullName evidence="2">HupE/UreJ family protein</fullName>
    </submittedName>
</protein>
<feature type="transmembrane region" description="Helical" evidence="1">
    <location>
        <begin position="157"/>
        <end position="180"/>
    </location>
</feature>
<evidence type="ECO:0000313" key="3">
    <source>
        <dbReference type="Proteomes" id="UP000567293"/>
    </source>
</evidence>
<feature type="transmembrane region" description="Helical" evidence="1">
    <location>
        <begin position="127"/>
        <end position="150"/>
    </location>
</feature>
<evidence type="ECO:0000313" key="2">
    <source>
        <dbReference type="EMBL" id="MBA0084662.1"/>
    </source>
</evidence>
<keyword evidence="1" id="KW-0812">Transmembrane</keyword>
<keyword evidence="3" id="KW-1185">Reference proteome</keyword>
<reference evidence="2" key="1">
    <citation type="submission" date="2020-06" db="EMBL/GenBank/DDBJ databases">
        <title>Legume-microbial interactions unlock mineral nutrients during tropical forest succession.</title>
        <authorList>
            <person name="Epihov D.Z."/>
        </authorList>
    </citation>
    <scope>NUCLEOTIDE SEQUENCE [LARGE SCALE GENOMIC DNA]</scope>
    <source>
        <strain evidence="2">Pan2503</strain>
    </source>
</reference>
<feature type="transmembrane region" description="Helical" evidence="1">
    <location>
        <begin position="236"/>
        <end position="259"/>
    </location>
</feature>
<keyword evidence="1" id="KW-1133">Transmembrane helix</keyword>
<dbReference type="EMBL" id="JACDQQ010000654">
    <property type="protein sequence ID" value="MBA0084662.1"/>
    <property type="molecule type" value="Genomic_DNA"/>
</dbReference>
<organism evidence="2 3">
    <name type="scientific">Candidatus Acidiferrum panamense</name>
    <dbReference type="NCBI Taxonomy" id="2741543"/>
    <lineage>
        <taxon>Bacteria</taxon>
        <taxon>Pseudomonadati</taxon>
        <taxon>Acidobacteriota</taxon>
        <taxon>Terriglobia</taxon>
        <taxon>Candidatus Acidiferrales</taxon>
        <taxon>Candidatus Acidiferrum</taxon>
    </lineage>
</organism>
<dbReference type="Proteomes" id="UP000567293">
    <property type="component" value="Unassembled WGS sequence"/>
</dbReference>
<gene>
    <name evidence="2" type="ORF">HRJ53_06685</name>
</gene>
<dbReference type="InterPro" id="IPR032809">
    <property type="entry name" value="Put_HupE_UreJ"/>
</dbReference>
<accession>A0A7V8SWI1</accession>
<name>A0A7V8SWI1_9BACT</name>
<proteinExistence type="predicted"/>
<feature type="transmembrane region" description="Helical" evidence="1">
    <location>
        <begin position="212"/>
        <end position="230"/>
    </location>
</feature>
<sequence length="293" mass="32004">MVSGARAHYELRMPLYELTHIKDPSRSLLENIHFSRGGLEARLLASDCHPDPSAGIYLCTADYEFPAPPDRIDVACTYHSITVPNHFHLLRAEMGGNNDQAVLDLSFPRATLRFRPPTPLEIAVTQVGGGFVCAWGGAVQILFLAALVLAGRSGKELLALLAMFLAGQVASALIVPYTRWQPAPRFVEAAAALAVAYLAVEILLLPEAGWRWLIALVLGGFHGLYFDLFLETTHFRPGLVLTGAAVAEAIATAVLWFAFSRISRVARVLRPLQVSACGLLAFGMIWFLLRLRS</sequence>
<evidence type="ECO:0000256" key="1">
    <source>
        <dbReference type="SAM" id="Phobius"/>
    </source>
</evidence>
<feature type="transmembrane region" description="Helical" evidence="1">
    <location>
        <begin position="271"/>
        <end position="289"/>
    </location>
</feature>
<dbReference type="Pfam" id="PF13795">
    <property type="entry name" value="HupE_UreJ_2"/>
    <property type="match status" value="1"/>
</dbReference>